<dbReference type="GO" id="GO:0016787">
    <property type="term" value="F:hydrolase activity"/>
    <property type="evidence" value="ECO:0007669"/>
    <property type="project" value="UniProtKB-KW"/>
</dbReference>
<evidence type="ECO:0000256" key="5">
    <source>
        <dbReference type="ARBA" id="ARBA00022801"/>
    </source>
</evidence>
<reference evidence="7 8" key="1">
    <citation type="submission" date="2020-02" db="EMBL/GenBank/DDBJ databases">
        <title>Genome sequences of Thiorhodococcus mannitoliphagus and Thiorhodococcus minor, purple sulfur photosynthetic bacteria in the gammaproteobacterial family, Chromatiaceae.</title>
        <authorList>
            <person name="Aviles F.A."/>
            <person name="Meyer T.E."/>
            <person name="Kyndt J.A."/>
        </authorList>
    </citation>
    <scope>NUCLEOTIDE SEQUENCE [LARGE SCALE GENOMIC DNA]</scope>
    <source>
        <strain evidence="7 8">DSM 11518</strain>
    </source>
</reference>
<evidence type="ECO:0000256" key="6">
    <source>
        <dbReference type="ARBA" id="ARBA00024207"/>
    </source>
</evidence>
<dbReference type="GO" id="GO:0000166">
    <property type="term" value="F:nucleotide binding"/>
    <property type="evidence" value="ECO:0007669"/>
    <property type="project" value="UniProtKB-KW"/>
</dbReference>
<dbReference type="GO" id="GO:0110001">
    <property type="term" value="C:toxin-antitoxin complex"/>
    <property type="evidence" value="ECO:0007669"/>
    <property type="project" value="InterPro"/>
</dbReference>
<keyword evidence="3" id="KW-0540">Nuclease</keyword>
<keyword evidence="8" id="KW-1185">Reference proteome</keyword>
<accession>A0A6M0K523</accession>
<dbReference type="Gene3D" id="1.20.120.580">
    <property type="entry name" value="bsu32300-like"/>
    <property type="match status" value="1"/>
</dbReference>
<evidence type="ECO:0000256" key="2">
    <source>
        <dbReference type="ARBA" id="ARBA00022649"/>
    </source>
</evidence>
<dbReference type="PANTHER" id="PTHR34139">
    <property type="entry name" value="UPF0331 PROTEIN MJ0127"/>
    <property type="match status" value="1"/>
</dbReference>
<proteinExistence type="inferred from homology"/>
<sequence length="111" mass="12320">MSPNDLWRIEHMIEAAEQALAFVKGRERADLDSDAMLCLALTRAVEIVGEAAAQVTDAGRAELADVPWAQIVGMRNRLVHAYFDIDRTILWDTVRLALPPLIAQLKAAVLR</sequence>
<dbReference type="InterPro" id="IPR037038">
    <property type="entry name" value="HepT-like_sf"/>
</dbReference>
<name>A0A6M0K523_9GAMM</name>
<keyword evidence="4" id="KW-0547">Nucleotide-binding</keyword>
<evidence type="ECO:0000313" key="8">
    <source>
        <dbReference type="Proteomes" id="UP000483379"/>
    </source>
</evidence>
<dbReference type="AlphaFoldDB" id="A0A6M0K523"/>
<dbReference type="EMBL" id="JAAIJQ010000087">
    <property type="protein sequence ID" value="NEV64391.1"/>
    <property type="molecule type" value="Genomic_DNA"/>
</dbReference>
<comment type="similarity">
    <text evidence="6">Belongs to the HepT RNase toxin family.</text>
</comment>
<dbReference type="InterPro" id="IPR051813">
    <property type="entry name" value="HepT_RNase_toxin"/>
</dbReference>
<dbReference type="RefSeq" id="WP_164455087.1">
    <property type="nucleotide sequence ID" value="NZ_JAAIJQ010000087.1"/>
</dbReference>
<dbReference type="Pfam" id="PF01934">
    <property type="entry name" value="HepT-like"/>
    <property type="match status" value="1"/>
</dbReference>
<dbReference type="Proteomes" id="UP000483379">
    <property type="component" value="Unassembled WGS sequence"/>
</dbReference>
<protein>
    <submittedName>
        <fullName evidence="7">DUF86 domain-containing protein</fullName>
    </submittedName>
</protein>
<keyword evidence="1" id="KW-0597">Phosphoprotein</keyword>
<keyword evidence="2" id="KW-1277">Toxin-antitoxin system</keyword>
<dbReference type="PANTHER" id="PTHR34139:SF1">
    <property type="entry name" value="RNASE MJ1380-RELATED"/>
    <property type="match status" value="1"/>
</dbReference>
<keyword evidence="5" id="KW-0378">Hydrolase</keyword>
<evidence type="ECO:0000313" key="7">
    <source>
        <dbReference type="EMBL" id="NEV64391.1"/>
    </source>
</evidence>
<organism evidence="7 8">
    <name type="scientific">Thiorhodococcus minor</name>
    <dbReference type="NCBI Taxonomy" id="57489"/>
    <lineage>
        <taxon>Bacteria</taxon>
        <taxon>Pseudomonadati</taxon>
        <taxon>Pseudomonadota</taxon>
        <taxon>Gammaproteobacteria</taxon>
        <taxon>Chromatiales</taxon>
        <taxon>Chromatiaceae</taxon>
        <taxon>Thiorhodococcus</taxon>
    </lineage>
</organism>
<evidence type="ECO:0000256" key="3">
    <source>
        <dbReference type="ARBA" id="ARBA00022722"/>
    </source>
</evidence>
<evidence type="ECO:0000256" key="1">
    <source>
        <dbReference type="ARBA" id="ARBA00022553"/>
    </source>
</evidence>
<comment type="caution">
    <text evidence="7">The sequence shown here is derived from an EMBL/GenBank/DDBJ whole genome shotgun (WGS) entry which is preliminary data.</text>
</comment>
<gene>
    <name evidence="7" type="ORF">G3446_21335</name>
</gene>
<evidence type="ECO:0000256" key="4">
    <source>
        <dbReference type="ARBA" id="ARBA00022741"/>
    </source>
</evidence>
<dbReference type="InterPro" id="IPR008201">
    <property type="entry name" value="HepT-like"/>
</dbReference>
<dbReference type="GO" id="GO:0004540">
    <property type="term" value="F:RNA nuclease activity"/>
    <property type="evidence" value="ECO:0007669"/>
    <property type="project" value="InterPro"/>
</dbReference>